<comment type="caution">
    <text evidence="9">The sequence shown here is derived from an EMBL/GenBank/DDBJ whole genome shotgun (WGS) entry which is preliminary data.</text>
</comment>
<dbReference type="OrthoDB" id="3197455at2"/>
<accession>A0A3M2MC26</accession>
<dbReference type="InterPro" id="IPR043764">
    <property type="entry name" value="DUF5710"/>
</dbReference>
<dbReference type="SUPFAM" id="SSF52540">
    <property type="entry name" value="P-loop containing nucleoside triphosphate hydrolases"/>
    <property type="match status" value="1"/>
</dbReference>
<evidence type="ECO:0000256" key="2">
    <source>
        <dbReference type="ARBA" id="ARBA00022741"/>
    </source>
</evidence>
<dbReference type="GO" id="GO:0006793">
    <property type="term" value="P:phosphorus metabolic process"/>
    <property type="evidence" value="ECO:0007669"/>
    <property type="project" value="UniProtKB-ARBA"/>
</dbReference>
<protein>
    <recommendedName>
        <fullName evidence="8">PLD phosphodiesterase domain-containing protein</fullName>
    </recommendedName>
</protein>
<keyword evidence="10" id="KW-1185">Reference proteome</keyword>
<keyword evidence="2" id="KW-0547">Nucleotide-binding</keyword>
<name>A0A3M2MC26_9ACTN</name>
<dbReference type="GO" id="GO:0016787">
    <property type="term" value="F:hydrolase activity"/>
    <property type="evidence" value="ECO:0007669"/>
    <property type="project" value="UniProtKB-KW"/>
</dbReference>
<dbReference type="Pfam" id="PF18974">
    <property type="entry name" value="DUF5710"/>
    <property type="match status" value="1"/>
</dbReference>
<feature type="domain" description="PLD phosphodiesterase" evidence="8">
    <location>
        <begin position="876"/>
        <end position="903"/>
    </location>
</feature>
<dbReference type="Pfam" id="PF13086">
    <property type="entry name" value="AAA_11"/>
    <property type="match status" value="1"/>
</dbReference>
<dbReference type="SUPFAM" id="SSF56024">
    <property type="entry name" value="Phospholipase D/nuclease"/>
    <property type="match status" value="1"/>
</dbReference>
<evidence type="ECO:0000313" key="10">
    <source>
        <dbReference type="Proteomes" id="UP000282674"/>
    </source>
</evidence>
<evidence type="ECO:0000256" key="3">
    <source>
        <dbReference type="ARBA" id="ARBA00022801"/>
    </source>
</evidence>
<dbReference type="InterPro" id="IPR047187">
    <property type="entry name" value="SF1_C_Upf1"/>
</dbReference>
<evidence type="ECO:0000256" key="1">
    <source>
        <dbReference type="ARBA" id="ARBA00007913"/>
    </source>
</evidence>
<dbReference type="PROSITE" id="PS50035">
    <property type="entry name" value="PLD"/>
    <property type="match status" value="1"/>
</dbReference>
<evidence type="ECO:0000256" key="6">
    <source>
        <dbReference type="SAM" id="Coils"/>
    </source>
</evidence>
<evidence type="ECO:0000313" key="9">
    <source>
        <dbReference type="EMBL" id="RMI47062.1"/>
    </source>
</evidence>
<organism evidence="9 10">
    <name type="scientific">Actinomadura harenae</name>
    <dbReference type="NCBI Taxonomy" id="2483351"/>
    <lineage>
        <taxon>Bacteria</taxon>
        <taxon>Bacillati</taxon>
        <taxon>Actinomycetota</taxon>
        <taxon>Actinomycetes</taxon>
        <taxon>Streptosporangiales</taxon>
        <taxon>Thermomonosporaceae</taxon>
        <taxon>Actinomadura</taxon>
    </lineage>
</organism>
<dbReference type="CDD" id="cd09126">
    <property type="entry name" value="PLDc_C_DEXD_like"/>
    <property type="match status" value="1"/>
</dbReference>
<dbReference type="InterPro" id="IPR003593">
    <property type="entry name" value="AAA+_ATPase"/>
</dbReference>
<dbReference type="Proteomes" id="UP000282674">
    <property type="component" value="Unassembled WGS sequence"/>
</dbReference>
<keyword evidence="4" id="KW-0347">Helicase</keyword>
<dbReference type="InterPro" id="IPR041677">
    <property type="entry name" value="DNA2/NAM7_AAA_11"/>
</dbReference>
<keyword evidence="6" id="KW-0175">Coiled coil</keyword>
<gene>
    <name evidence="9" type="ORF">EBO15_03960</name>
</gene>
<feature type="coiled-coil region" evidence="6">
    <location>
        <begin position="378"/>
        <end position="437"/>
    </location>
</feature>
<dbReference type="PANTHER" id="PTHR43788:SF8">
    <property type="entry name" value="DNA-BINDING PROTEIN SMUBP-2"/>
    <property type="match status" value="1"/>
</dbReference>
<dbReference type="EMBL" id="RFFG01000005">
    <property type="protein sequence ID" value="RMI47062.1"/>
    <property type="molecule type" value="Genomic_DNA"/>
</dbReference>
<dbReference type="InterPro" id="IPR001736">
    <property type="entry name" value="PLipase_D/transphosphatidylase"/>
</dbReference>
<evidence type="ECO:0000256" key="4">
    <source>
        <dbReference type="ARBA" id="ARBA00022806"/>
    </source>
</evidence>
<proteinExistence type="inferred from homology"/>
<dbReference type="InterPro" id="IPR041679">
    <property type="entry name" value="DNA2/NAM7-like_C"/>
</dbReference>
<dbReference type="AlphaFoldDB" id="A0A3M2MC26"/>
<comment type="similarity">
    <text evidence="1">Belongs to the DNA2/NAM7 helicase family.</text>
</comment>
<evidence type="ECO:0000256" key="7">
    <source>
        <dbReference type="SAM" id="MobiDB-lite"/>
    </source>
</evidence>
<sequence>MAEKQAAPFPVTELLRAVRAEIDATLQDDHTNAERVALQRGQRTGGSDDAREYVFACRTWKDAFTGRDLLIRPGRGREAWEPAQARKLPDGKVLVTTAADLGSAVQGATLIEDETASLDLLAQKLESAGGKGGPIDPTSAGWLVGRGRPRVDRCRTPEQFVAGYRDLSLNPRQRRAIEQALASEVTFIWGPPGTGKTDVVTSVVEGCHRQGLRVLFVAPTHVAVDQALLRICATLESEEGFADGLVQRAGDIAVEALARKYGERISPERLIARLSSRLDEQIGLRSRQLAQISEPLALHAELGTLQVLWNELVQRAAAAQSTVMRSEAAIRTEGAAAEDLVRAINETPEPGRLFHQRRQVKLDELHRQYAQRRQAEQMAMQRRAAAQAEERRVTAEARGVKTRLDLLKARLEGQPPAAQLQQFADQIEADLKELQAERGKVPDAVRARCRILGTTVAKAVQSRRLLDEVDVVVLDEAGMVDLPSAWLTAGLARRRVVLAGDFRQLPAVTRGSDSRTASKDDKAHSRLWMDRDVFHAAGLVDASGRVRTDDRLVALNEQYRMRPAICTLVNEVAYPDSPLLTGRDDTSRLPPSPLIDGALVLIDTSSRQIGSGGQKAHLSNPVHEAVIHELIRGLQYDTVLPARKQDGVRPTERMAVISPYAAQKHALKGSLKYRFGEEYEGLVDTVHRFQGSQRPLVVIDTVAGAGRRPGYFYEGTGLASHTCRLLNVALSRAQDHLVVVANVDYLRGELPPGGEAVRMLDRLERFAQRVPVDDLVPVRAAADLGSLAPEDLARPAFFPADEVDRAVAWDIARATTSIDVYCAFLGVAPTRKWLNPFSERIRAGVRVTVHTRPADPASREERLVGELRAAGCEVIPRDRMHEKVLIVDDRVLWHGSLNLLAHSGSTDLMMRVTDPTSCERVKRIVDRAQMDRPARKPPAATHDNGVRPGQIHDGRLYLDVSFAEKDQAKRAAKARWDAALKLWHVPADTPRHLVERWLPDQGNPTR</sequence>
<keyword evidence="3" id="KW-0378">Hydrolase</keyword>
<dbReference type="PANTHER" id="PTHR43788">
    <property type="entry name" value="DNA2/NAM7 HELICASE FAMILY MEMBER"/>
    <property type="match status" value="1"/>
</dbReference>
<dbReference type="Pfam" id="PF13091">
    <property type="entry name" value="PLDc_2"/>
    <property type="match status" value="1"/>
</dbReference>
<dbReference type="GO" id="GO:0005524">
    <property type="term" value="F:ATP binding"/>
    <property type="evidence" value="ECO:0007669"/>
    <property type="project" value="UniProtKB-KW"/>
</dbReference>
<dbReference type="InterPro" id="IPR050534">
    <property type="entry name" value="Coronavir_polyprotein_1ab"/>
</dbReference>
<evidence type="ECO:0000259" key="8">
    <source>
        <dbReference type="PROSITE" id="PS50035"/>
    </source>
</evidence>
<dbReference type="GO" id="GO:0043139">
    <property type="term" value="F:5'-3' DNA helicase activity"/>
    <property type="evidence" value="ECO:0007669"/>
    <property type="project" value="TreeGrafter"/>
</dbReference>
<dbReference type="CDD" id="cd18808">
    <property type="entry name" value="SF1_C_Upf1"/>
    <property type="match status" value="1"/>
</dbReference>
<dbReference type="InterPro" id="IPR027417">
    <property type="entry name" value="P-loop_NTPase"/>
</dbReference>
<dbReference type="Gene3D" id="3.30.870.10">
    <property type="entry name" value="Endonuclease Chain A"/>
    <property type="match status" value="1"/>
</dbReference>
<reference evidence="9 10" key="1">
    <citation type="submission" date="2018-10" db="EMBL/GenBank/DDBJ databases">
        <title>Isolation from soil.</title>
        <authorList>
            <person name="Hu J."/>
        </authorList>
    </citation>
    <scope>NUCLEOTIDE SEQUENCE [LARGE SCALE GENOMIC DNA]</scope>
    <source>
        <strain evidence="9 10">NEAU-Ht49</strain>
    </source>
</reference>
<keyword evidence="5" id="KW-0067">ATP-binding</keyword>
<evidence type="ECO:0000256" key="5">
    <source>
        <dbReference type="ARBA" id="ARBA00022840"/>
    </source>
</evidence>
<dbReference type="InterPro" id="IPR025202">
    <property type="entry name" value="PLD-like_dom"/>
</dbReference>
<dbReference type="SMART" id="SM00382">
    <property type="entry name" value="AAA"/>
    <property type="match status" value="1"/>
</dbReference>
<feature type="region of interest" description="Disordered" evidence="7">
    <location>
        <begin position="930"/>
        <end position="950"/>
    </location>
</feature>
<dbReference type="Pfam" id="PF13087">
    <property type="entry name" value="AAA_12"/>
    <property type="match status" value="1"/>
</dbReference>
<dbReference type="Gene3D" id="3.40.50.300">
    <property type="entry name" value="P-loop containing nucleotide triphosphate hydrolases"/>
    <property type="match status" value="2"/>
</dbReference>